<name>X0ZKU9_9ZZZZ</name>
<dbReference type="EMBL" id="BART01006159">
    <property type="protein sequence ID" value="GAG58727.1"/>
    <property type="molecule type" value="Genomic_DNA"/>
</dbReference>
<dbReference type="Gene3D" id="3.40.640.10">
    <property type="entry name" value="Type I PLP-dependent aspartate aminotransferase-like (Major domain)"/>
    <property type="match status" value="1"/>
</dbReference>
<dbReference type="AlphaFoldDB" id="X0ZKU9"/>
<accession>X0ZKU9</accession>
<dbReference type="InterPro" id="IPR015424">
    <property type="entry name" value="PyrdxlP-dep_Trfase"/>
</dbReference>
<dbReference type="Gene3D" id="3.90.1150.10">
    <property type="entry name" value="Aspartate Aminotransferase, domain 1"/>
    <property type="match status" value="1"/>
</dbReference>
<evidence type="ECO:0008006" key="2">
    <source>
        <dbReference type="Google" id="ProtNLM"/>
    </source>
</evidence>
<dbReference type="InterPro" id="IPR015422">
    <property type="entry name" value="PyrdxlP-dep_Trfase_small"/>
</dbReference>
<dbReference type="GO" id="GO:0000271">
    <property type="term" value="P:polysaccharide biosynthetic process"/>
    <property type="evidence" value="ECO:0007669"/>
    <property type="project" value="TreeGrafter"/>
</dbReference>
<protein>
    <recommendedName>
        <fullName evidence="2">DegT/DnrJ/EryC1/StrS aminotransferase</fullName>
    </recommendedName>
</protein>
<dbReference type="InterPro" id="IPR015421">
    <property type="entry name" value="PyrdxlP-dep_Trfase_major"/>
</dbReference>
<gene>
    <name evidence="1" type="ORF">S01H4_14025</name>
</gene>
<sequence>ACTATNHPILEQYATPVFTDIQLLTANMDPNDIENRITERTKAIICFHWGGYPCDIDKIHTIARRHNLTVIEDATDALGATYKSNPVGSLSKFTSFSFQAIQKITTGEGGMICMLDKDDCEAARRRRWFGIDRVKRVPKIAGYYDFDVWETGYGYHMTNIAATIGLAHLDDLPIILRRRNEIVVMYRESLKAVPGVTLFKSQPDRTSGNQLFTLHVEQRDNFCRMMHSKNVEVSVVHARNDQYTVFGGLRSDLPILDQFASSYISLPLHNRLSDEEVEYVIRCIADGW</sequence>
<dbReference type="InterPro" id="IPR000653">
    <property type="entry name" value="DegT/StrS_aminotransferase"/>
</dbReference>
<dbReference type="SUPFAM" id="SSF53383">
    <property type="entry name" value="PLP-dependent transferases"/>
    <property type="match status" value="1"/>
</dbReference>
<dbReference type="Pfam" id="PF01041">
    <property type="entry name" value="DegT_DnrJ_EryC1"/>
    <property type="match status" value="1"/>
</dbReference>
<dbReference type="GO" id="GO:0030170">
    <property type="term" value="F:pyridoxal phosphate binding"/>
    <property type="evidence" value="ECO:0007669"/>
    <property type="project" value="TreeGrafter"/>
</dbReference>
<evidence type="ECO:0000313" key="1">
    <source>
        <dbReference type="EMBL" id="GAG58727.1"/>
    </source>
</evidence>
<comment type="caution">
    <text evidence="1">The sequence shown here is derived from an EMBL/GenBank/DDBJ whole genome shotgun (WGS) entry which is preliminary data.</text>
</comment>
<dbReference type="PANTHER" id="PTHR30244">
    <property type="entry name" value="TRANSAMINASE"/>
    <property type="match status" value="1"/>
</dbReference>
<organism evidence="1">
    <name type="scientific">marine sediment metagenome</name>
    <dbReference type="NCBI Taxonomy" id="412755"/>
    <lineage>
        <taxon>unclassified sequences</taxon>
        <taxon>metagenomes</taxon>
        <taxon>ecological metagenomes</taxon>
    </lineage>
</organism>
<reference evidence="1" key="1">
    <citation type="journal article" date="2014" name="Front. Microbiol.">
        <title>High frequency of phylogenetically diverse reductive dehalogenase-homologous genes in deep subseafloor sedimentary metagenomes.</title>
        <authorList>
            <person name="Kawai M."/>
            <person name="Futagami T."/>
            <person name="Toyoda A."/>
            <person name="Takaki Y."/>
            <person name="Nishi S."/>
            <person name="Hori S."/>
            <person name="Arai W."/>
            <person name="Tsubouchi T."/>
            <person name="Morono Y."/>
            <person name="Uchiyama I."/>
            <person name="Ito T."/>
            <person name="Fujiyama A."/>
            <person name="Inagaki F."/>
            <person name="Takami H."/>
        </authorList>
    </citation>
    <scope>NUCLEOTIDE SEQUENCE</scope>
    <source>
        <strain evidence="1">Expedition CK06-06</strain>
    </source>
</reference>
<proteinExistence type="predicted"/>
<feature type="non-terminal residue" evidence="1">
    <location>
        <position position="1"/>
    </location>
</feature>
<dbReference type="PANTHER" id="PTHR30244:SF34">
    <property type="entry name" value="DTDP-4-AMINO-4,6-DIDEOXYGALACTOSE TRANSAMINASE"/>
    <property type="match status" value="1"/>
</dbReference>
<dbReference type="GO" id="GO:0008483">
    <property type="term" value="F:transaminase activity"/>
    <property type="evidence" value="ECO:0007669"/>
    <property type="project" value="TreeGrafter"/>
</dbReference>